<evidence type="ECO:0000256" key="2">
    <source>
        <dbReference type="SAM" id="MobiDB-lite"/>
    </source>
</evidence>
<evidence type="ECO:0000256" key="1">
    <source>
        <dbReference type="ARBA" id="ARBA00022468"/>
    </source>
</evidence>
<dbReference type="RefSeq" id="XP_066077402.1">
    <property type="nucleotide sequence ID" value="XM_066221305.1"/>
</dbReference>
<proteinExistence type="predicted"/>
<feature type="region of interest" description="Disordered" evidence="2">
    <location>
        <begin position="205"/>
        <end position="225"/>
    </location>
</feature>
<protein>
    <recommendedName>
        <fullName evidence="3">Ras-GAP domain-containing protein</fullName>
    </recommendedName>
</protein>
<feature type="region of interest" description="Disordered" evidence="2">
    <location>
        <begin position="988"/>
        <end position="1013"/>
    </location>
</feature>
<keyword evidence="5" id="KW-1185">Reference proteome</keyword>
<keyword evidence="1" id="KW-0343">GTPase activation</keyword>
<feature type="domain" description="Ras-GAP" evidence="3">
    <location>
        <begin position="566"/>
        <end position="718"/>
    </location>
</feature>
<dbReference type="Gene3D" id="1.10.506.10">
    <property type="entry name" value="GTPase Activation - p120gap, domain 1"/>
    <property type="match status" value="1"/>
</dbReference>
<evidence type="ECO:0000259" key="3">
    <source>
        <dbReference type="PROSITE" id="PS50018"/>
    </source>
</evidence>
<dbReference type="InterPro" id="IPR008936">
    <property type="entry name" value="Rho_GTPase_activation_prot"/>
</dbReference>
<organism evidence="4 5">
    <name type="scientific">Kwoniella dendrophila CBS 6074</name>
    <dbReference type="NCBI Taxonomy" id="1295534"/>
    <lineage>
        <taxon>Eukaryota</taxon>
        <taxon>Fungi</taxon>
        <taxon>Dikarya</taxon>
        <taxon>Basidiomycota</taxon>
        <taxon>Agaricomycotina</taxon>
        <taxon>Tremellomycetes</taxon>
        <taxon>Tremellales</taxon>
        <taxon>Cryptococcaceae</taxon>
        <taxon>Kwoniella</taxon>
    </lineage>
</organism>
<gene>
    <name evidence="4" type="ORF">L201_005575</name>
</gene>
<dbReference type="AlphaFoldDB" id="A0AAX4K0I6"/>
<dbReference type="InterPro" id="IPR039360">
    <property type="entry name" value="Ras_GTPase"/>
</dbReference>
<dbReference type="PANTHER" id="PTHR10194:SF60">
    <property type="entry name" value="RAS GTPASE-ACTIVATING PROTEIN RASKOL"/>
    <property type="match status" value="1"/>
</dbReference>
<feature type="region of interest" description="Disordered" evidence="2">
    <location>
        <begin position="941"/>
        <end position="966"/>
    </location>
</feature>
<dbReference type="PANTHER" id="PTHR10194">
    <property type="entry name" value="RAS GTPASE-ACTIVATING PROTEINS"/>
    <property type="match status" value="1"/>
</dbReference>
<dbReference type="GeneID" id="91096245"/>
<dbReference type="Proteomes" id="UP001355207">
    <property type="component" value="Chromosome 7"/>
</dbReference>
<dbReference type="SUPFAM" id="SSF48350">
    <property type="entry name" value="GTPase activation domain, GAP"/>
    <property type="match status" value="1"/>
</dbReference>
<dbReference type="PROSITE" id="PS50018">
    <property type="entry name" value="RAS_GTPASE_ACTIV_2"/>
    <property type="match status" value="1"/>
</dbReference>
<dbReference type="GO" id="GO:0005096">
    <property type="term" value="F:GTPase activator activity"/>
    <property type="evidence" value="ECO:0007669"/>
    <property type="project" value="UniProtKB-KW"/>
</dbReference>
<evidence type="ECO:0000313" key="4">
    <source>
        <dbReference type="EMBL" id="WWC90639.1"/>
    </source>
</evidence>
<accession>A0AAX4K0I6</accession>
<sequence length="1013" mass="114152">MPSVFQAEINYCLTTYDALPPTQNDWETSKKKRASSALSLLQLRPKSSSGGSRNAFIAPESTVKPLASYPIPPPPSFDSNGKESVQWDGDGFDTQRATLRHARSIPQLPPLSGTRESQKRTGTLTNKWRRAVIVIHLHGDGGQQGGGLTIYDNDEIAFRQVLRPIPEINWLNDDVQKVDPSVYAKPHVLSLHLSEYLAIEGRVNNNDNSRKSISTGSRPLKSQNSTFSKFGKRARGYTVTTKTEQLGNSKIKPIEDQSNLNLDTDAVDYDNEENIILDSSTSASPMPSRERDSSSDKILLLEFLTEKEKFEWFVLLRSFGGTLLPRLHRRLEIKVLDLQENIPFSNLSLNGYGQVNSKPGEVGSFDQLSIRSKSEYSNHNHNISSTKVSFLQDKNNDYKPGWAAKDKLKVEIYTDKIMIGQTTWAQAEERSESPFWAEVFNFENMREFSTCRLKIYKLRSGKTPQHFATVNLPLVSAMLKVKDERYPIISLTGQVIGEIRLNIIYRSVNIIGGENYTLPEVYYGRGGNQITYYLMAKGLLDQCVDMYTRFYWALGLIFPRITEMSQIEAKVSGDVLFRSNTPLTRLLEATMRLICSDFLRLSIGPTINYILENEIEVHNESTKSMNKLLDDCWNDMYTQRGVFPNVLRKIFATLFKEVKENHAERTMWYKSVSSFLFLRLIGPALMRPNLFGLSRGLPKSSVQKTLTLIAKIFHSTAFFTISDTIKDPEIARFSSFIRNNNDTMIDYLASFATPLDDFQAKPAPPSNIAEFLKVRVPLLPPEIAQGVPMLTDLIPVEIDADAAVFYELLYQRRKAKVGGAEMTREDGVVPGEEEEMIDLCRTMDVFVSGIHNKSHEHELGDNSSSILSYPREAAYFQEKGKEKEREAKLSAPRASLQIDINSAQRDRKSDLLSVRPNSHINLTEEHAETLDFVKMSKQGKRIVSTSSSSNIPTSSSSKDSSGGGLRPGNVVRLLGLGWMSPTYRPSEWGPSDMSSNQHQSYHGYVHGDNPETK</sequence>
<feature type="compositionally biased region" description="Low complexity" evidence="2">
    <location>
        <begin position="944"/>
        <end position="960"/>
    </location>
</feature>
<name>A0AAX4K0I6_9TREE</name>
<evidence type="ECO:0000313" key="5">
    <source>
        <dbReference type="Proteomes" id="UP001355207"/>
    </source>
</evidence>
<dbReference type="SMART" id="SM00323">
    <property type="entry name" value="RasGAP"/>
    <property type="match status" value="1"/>
</dbReference>
<reference evidence="4 5" key="1">
    <citation type="submission" date="2024-01" db="EMBL/GenBank/DDBJ databases">
        <title>Comparative genomics of Cryptococcus and Kwoniella reveals pathogenesis evolution and contrasting modes of karyotype evolution via chromosome fusion or intercentromeric recombination.</title>
        <authorList>
            <person name="Coelho M.A."/>
            <person name="David-Palma M."/>
            <person name="Shea T."/>
            <person name="Bowers K."/>
            <person name="McGinley-Smith S."/>
            <person name="Mohammad A.W."/>
            <person name="Gnirke A."/>
            <person name="Yurkov A.M."/>
            <person name="Nowrousian M."/>
            <person name="Sun S."/>
            <person name="Cuomo C.A."/>
            <person name="Heitman J."/>
        </authorList>
    </citation>
    <scope>NUCLEOTIDE SEQUENCE [LARGE SCALE GENOMIC DNA]</scope>
    <source>
        <strain evidence="4 5">CBS 6074</strain>
    </source>
</reference>
<dbReference type="EMBL" id="CP144104">
    <property type="protein sequence ID" value="WWC90639.1"/>
    <property type="molecule type" value="Genomic_DNA"/>
</dbReference>
<dbReference type="InterPro" id="IPR001936">
    <property type="entry name" value="RasGAP_dom"/>
</dbReference>
<dbReference type="Pfam" id="PF00616">
    <property type="entry name" value="RasGAP"/>
    <property type="match status" value="1"/>
</dbReference>